<evidence type="ECO:0000259" key="2">
    <source>
        <dbReference type="Pfam" id="PF14765"/>
    </source>
</evidence>
<dbReference type="AlphaFoldDB" id="A0A2P6U577"/>
<dbReference type="EMBL" id="LHPG02000001">
    <property type="protein sequence ID" value="PRW61464.1"/>
    <property type="molecule type" value="Genomic_DNA"/>
</dbReference>
<evidence type="ECO:0000313" key="4">
    <source>
        <dbReference type="Proteomes" id="UP000239899"/>
    </source>
</evidence>
<dbReference type="Gene3D" id="1.10.287.1490">
    <property type="match status" value="1"/>
</dbReference>
<organism evidence="3 4">
    <name type="scientific">Chlorella sorokiniana</name>
    <name type="common">Freshwater green alga</name>
    <dbReference type="NCBI Taxonomy" id="3076"/>
    <lineage>
        <taxon>Eukaryota</taxon>
        <taxon>Viridiplantae</taxon>
        <taxon>Chlorophyta</taxon>
        <taxon>core chlorophytes</taxon>
        <taxon>Trebouxiophyceae</taxon>
        <taxon>Chlorellales</taxon>
        <taxon>Chlorellaceae</taxon>
        <taxon>Chlorella clade</taxon>
        <taxon>Chlorella</taxon>
    </lineage>
</organism>
<dbReference type="InterPro" id="IPR049551">
    <property type="entry name" value="PKS_DH_C"/>
</dbReference>
<dbReference type="OrthoDB" id="495172at2759"/>
<dbReference type="Pfam" id="PF14765">
    <property type="entry name" value="PS-DH"/>
    <property type="match status" value="1"/>
</dbReference>
<gene>
    <name evidence="3" type="ORF">C2E21_0356</name>
</gene>
<comment type="caution">
    <text evidence="3">The sequence shown here is derived from an EMBL/GenBank/DDBJ whole genome shotgun (WGS) entry which is preliminary data.</text>
</comment>
<protein>
    <submittedName>
        <fullName evidence="3">Lava lamp</fullName>
    </submittedName>
</protein>
<name>A0A2P6U577_CHLSO</name>
<dbReference type="Proteomes" id="UP000239899">
    <property type="component" value="Unassembled WGS sequence"/>
</dbReference>
<evidence type="ECO:0000256" key="1">
    <source>
        <dbReference type="SAM" id="Coils"/>
    </source>
</evidence>
<keyword evidence="4" id="KW-1185">Reference proteome</keyword>
<reference evidence="3 4" key="1">
    <citation type="journal article" date="2018" name="Plant J.">
        <title>Genome sequences of Chlorella sorokiniana UTEX 1602 and Micractinium conductrix SAG 241.80: implications to maltose excretion by a green alga.</title>
        <authorList>
            <person name="Arriola M.B."/>
            <person name="Velmurugan N."/>
            <person name="Zhang Y."/>
            <person name="Plunkett M.H."/>
            <person name="Hondzo H."/>
            <person name="Barney B.M."/>
        </authorList>
    </citation>
    <scope>NUCLEOTIDE SEQUENCE [LARGE SCALE GENOMIC DNA]</scope>
    <source>
        <strain evidence="4">UTEX 1602</strain>
    </source>
</reference>
<proteinExistence type="predicted"/>
<keyword evidence="1" id="KW-0175">Coiled coil</keyword>
<sequence length="342" mass="36233">MASDPFALNDNGTAKDPAAFRAALRADPVRMEALEKEPEVAAVVLGEDDNALQELIKSVYQAEKKRIDKLNKGMAERTIDAQRVSATVPRDTVQLYQQLRESGLQYGPAFRLLRNVHLVATKAALIRTQASATALTNQLRTCTTEKTGLTQRISKSAATAATATAAAASLKACRAQLAQASSQVDGLQENLLSQLEDALKQVAKLKADLTAANKATGTTQALADKAVQERDAAKAASESLRQQVSQLRAEAKEADEQLSGLQATLAQANGEKDATGKELASCRDGLSKSTGTATDLSNELVTCQQYSGPLAAQLEEASSHLATCEADLQHCLTNNLAVTSGR</sequence>
<feature type="domain" description="Polyketide synthase dehydratase" evidence="2">
    <location>
        <begin position="89"/>
        <end position="133"/>
    </location>
</feature>
<dbReference type="Gene3D" id="3.10.129.110">
    <property type="entry name" value="Polyketide synthase dehydratase"/>
    <property type="match status" value="1"/>
</dbReference>
<dbReference type="InterPro" id="IPR042104">
    <property type="entry name" value="PKS_dehydratase_sf"/>
</dbReference>
<accession>A0A2P6U577</accession>
<evidence type="ECO:0000313" key="3">
    <source>
        <dbReference type="EMBL" id="PRW61464.1"/>
    </source>
</evidence>
<feature type="coiled-coil region" evidence="1">
    <location>
        <begin position="170"/>
        <end position="271"/>
    </location>
</feature>